<dbReference type="Gene3D" id="3.55.50.30">
    <property type="match status" value="1"/>
</dbReference>
<dbReference type="Gene3D" id="2.60.120.1440">
    <property type="match status" value="1"/>
</dbReference>
<organism evidence="3 4">
    <name type="scientific">Algoriphagus antarcticus</name>
    <dbReference type="NCBI Taxonomy" id="238540"/>
    <lineage>
        <taxon>Bacteria</taxon>
        <taxon>Pseudomonadati</taxon>
        <taxon>Bacteroidota</taxon>
        <taxon>Cytophagia</taxon>
        <taxon>Cytophagales</taxon>
        <taxon>Cyclobacteriaceae</taxon>
        <taxon>Algoriphagus</taxon>
    </lineage>
</organism>
<proteinExistence type="predicted"/>
<dbReference type="Pfam" id="PF04773">
    <property type="entry name" value="FecR"/>
    <property type="match status" value="1"/>
</dbReference>
<evidence type="ECO:0000313" key="4">
    <source>
        <dbReference type="Proteomes" id="UP000256405"/>
    </source>
</evidence>
<reference evidence="3 4" key="1">
    <citation type="submission" date="2018-08" db="EMBL/GenBank/DDBJ databases">
        <title>Genomic Encyclopedia of Archaeal and Bacterial Type Strains, Phase II (KMG-II): from individual species to whole genera.</title>
        <authorList>
            <person name="Goeker M."/>
        </authorList>
    </citation>
    <scope>NUCLEOTIDE SEQUENCE [LARGE SCALE GENOMIC DNA]</scope>
    <source>
        <strain evidence="3 4">DSM 15986</strain>
    </source>
</reference>
<dbReference type="AlphaFoldDB" id="A0A3E0DWH3"/>
<evidence type="ECO:0000313" key="3">
    <source>
        <dbReference type="EMBL" id="REG90305.1"/>
    </source>
</evidence>
<dbReference type="PANTHER" id="PTHR30273:SF2">
    <property type="entry name" value="PROTEIN FECR"/>
    <property type="match status" value="1"/>
</dbReference>
<dbReference type="PIRSF" id="PIRSF018266">
    <property type="entry name" value="FecR"/>
    <property type="match status" value="1"/>
</dbReference>
<comment type="caution">
    <text evidence="3">The sequence shown here is derived from an EMBL/GenBank/DDBJ whole genome shotgun (WGS) entry which is preliminary data.</text>
</comment>
<sequence length="338" mass="38127">MEETKLIKFLNGSASPKEEQEVVQWLKQPHSRGEFDIVMEKYFDNPSPRFTDETDYDLLLNSIHQKIITPKAKNRGLVRSLTSRSLKIAASVILCFFLGYALVQSFTYKDSQSNTESESLISSIVRTTGPGEKLTLLMSDKTKITVNALSEISFSSDYGKNDRIINITGEAYFEVASNPSKPFKVISNGITTTALGTEFNVFARENDYRIALVEGKVAVAKASKEVALSPGQMAVWNYEKNAPKDFSIQSFNQERTTSWKEGVLIFNRKPFWEILNDLEAWYGVKFKVDKGIDTKSRIIGSYENKNLKDILTGLSFSLGFEFVIEGKIVHIKKSKTMN</sequence>
<name>A0A3E0DWH3_9BACT</name>
<dbReference type="Pfam" id="PF16344">
    <property type="entry name" value="FecR_C"/>
    <property type="match status" value="1"/>
</dbReference>
<feature type="domain" description="Protein FecR C-terminal" evidence="2">
    <location>
        <begin position="264"/>
        <end position="331"/>
    </location>
</feature>
<evidence type="ECO:0000259" key="2">
    <source>
        <dbReference type="Pfam" id="PF16344"/>
    </source>
</evidence>
<dbReference type="InterPro" id="IPR032508">
    <property type="entry name" value="FecR_C"/>
</dbReference>
<gene>
    <name evidence="3" type="ORF">C8N25_10744</name>
</gene>
<dbReference type="GO" id="GO:0016989">
    <property type="term" value="F:sigma factor antagonist activity"/>
    <property type="evidence" value="ECO:0007669"/>
    <property type="project" value="TreeGrafter"/>
</dbReference>
<evidence type="ECO:0000259" key="1">
    <source>
        <dbReference type="Pfam" id="PF04773"/>
    </source>
</evidence>
<dbReference type="PANTHER" id="PTHR30273">
    <property type="entry name" value="PERIPLASMIC SIGNAL SENSOR AND SIGMA FACTOR ACTIVATOR FECR-RELATED"/>
    <property type="match status" value="1"/>
</dbReference>
<keyword evidence="4" id="KW-1185">Reference proteome</keyword>
<feature type="domain" description="FecR protein" evidence="1">
    <location>
        <begin position="127"/>
        <end position="217"/>
    </location>
</feature>
<dbReference type="Proteomes" id="UP000256405">
    <property type="component" value="Unassembled WGS sequence"/>
</dbReference>
<dbReference type="InterPro" id="IPR012373">
    <property type="entry name" value="Ferrdict_sens_TM"/>
</dbReference>
<dbReference type="InterPro" id="IPR006860">
    <property type="entry name" value="FecR"/>
</dbReference>
<dbReference type="EMBL" id="QUNF01000007">
    <property type="protein sequence ID" value="REG90305.1"/>
    <property type="molecule type" value="Genomic_DNA"/>
</dbReference>
<accession>A0A3E0DWH3</accession>
<protein>
    <submittedName>
        <fullName evidence="3">FecR family protein</fullName>
    </submittedName>
</protein>